<name>A0AAE1PAC4_9EUCA</name>
<dbReference type="PANTHER" id="PTHR10380:SF173">
    <property type="entry name" value="CUTICULAR PROTEIN 47EF, ISOFORM C-RELATED"/>
    <property type="match status" value="1"/>
</dbReference>
<protein>
    <submittedName>
        <fullName evidence="3">Uncharacterized protein</fullName>
    </submittedName>
</protein>
<organism evidence="3 4">
    <name type="scientific">Petrolisthes manimaculis</name>
    <dbReference type="NCBI Taxonomy" id="1843537"/>
    <lineage>
        <taxon>Eukaryota</taxon>
        <taxon>Metazoa</taxon>
        <taxon>Ecdysozoa</taxon>
        <taxon>Arthropoda</taxon>
        <taxon>Crustacea</taxon>
        <taxon>Multicrustacea</taxon>
        <taxon>Malacostraca</taxon>
        <taxon>Eumalacostraca</taxon>
        <taxon>Eucarida</taxon>
        <taxon>Decapoda</taxon>
        <taxon>Pleocyemata</taxon>
        <taxon>Anomura</taxon>
        <taxon>Galatheoidea</taxon>
        <taxon>Porcellanidae</taxon>
        <taxon>Petrolisthes</taxon>
    </lineage>
</organism>
<comment type="caution">
    <text evidence="3">The sequence shown here is derived from an EMBL/GenBank/DDBJ whole genome shotgun (WGS) entry which is preliminary data.</text>
</comment>
<gene>
    <name evidence="3" type="ORF">Pmani_023835</name>
</gene>
<proteinExistence type="predicted"/>
<evidence type="ECO:0000256" key="2">
    <source>
        <dbReference type="PROSITE-ProRule" id="PRU00497"/>
    </source>
</evidence>
<dbReference type="EMBL" id="JAWZYT010002464">
    <property type="protein sequence ID" value="KAK4304201.1"/>
    <property type="molecule type" value="Genomic_DNA"/>
</dbReference>
<evidence type="ECO:0000313" key="3">
    <source>
        <dbReference type="EMBL" id="KAK4304201.1"/>
    </source>
</evidence>
<accession>A0AAE1PAC4</accession>
<dbReference type="Pfam" id="PF00379">
    <property type="entry name" value="Chitin_bind_4"/>
    <property type="match status" value="1"/>
</dbReference>
<keyword evidence="4" id="KW-1185">Reference proteome</keyword>
<dbReference type="PRINTS" id="PR00947">
    <property type="entry name" value="CUTICLE"/>
</dbReference>
<dbReference type="GO" id="GO:0062129">
    <property type="term" value="C:chitin-based extracellular matrix"/>
    <property type="evidence" value="ECO:0007669"/>
    <property type="project" value="TreeGrafter"/>
</dbReference>
<sequence>MDATKTTSPIFPDISSLVSPTLLLSPSSSYPGREVEVEVVRSPRDSQPHHHHHAQDLVSLLHFQGAENVSEASLSHEEACTILLEGELLPLQAYKRREAGQSDHITTTPPAVNMKLVLIACLAAVAVAAPQQFLNPEFRNIAVLRDERINNNDGNFNYNFETENGISTSVQGTPGSFGQSNMRGSFSFPLPDGTIAQVTFIADENGYRAESPIIPAMPAHAIEQIRIAEQQRASGISFDELGRRLN</sequence>
<dbReference type="PROSITE" id="PS51155">
    <property type="entry name" value="CHIT_BIND_RR_2"/>
    <property type="match status" value="1"/>
</dbReference>
<dbReference type="InterPro" id="IPR031311">
    <property type="entry name" value="CHIT_BIND_RR_consensus"/>
</dbReference>
<dbReference type="AlphaFoldDB" id="A0AAE1PAC4"/>
<dbReference type="Proteomes" id="UP001292094">
    <property type="component" value="Unassembled WGS sequence"/>
</dbReference>
<evidence type="ECO:0000313" key="4">
    <source>
        <dbReference type="Proteomes" id="UP001292094"/>
    </source>
</evidence>
<dbReference type="GO" id="GO:0008010">
    <property type="term" value="F:structural constituent of chitin-based larval cuticle"/>
    <property type="evidence" value="ECO:0007669"/>
    <property type="project" value="TreeGrafter"/>
</dbReference>
<dbReference type="InterPro" id="IPR050468">
    <property type="entry name" value="Cuticle_Struct_Prot"/>
</dbReference>
<reference evidence="3" key="1">
    <citation type="submission" date="2023-11" db="EMBL/GenBank/DDBJ databases">
        <title>Genome assemblies of two species of porcelain crab, Petrolisthes cinctipes and Petrolisthes manimaculis (Anomura: Porcellanidae).</title>
        <authorList>
            <person name="Angst P."/>
        </authorList>
    </citation>
    <scope>NUCLEOTIDE SEQUENCE</scope>
    <source>
        <strain evidence="3">PB745_02</strain>
        <tissue evidence="3">Gill</tissue>
    </source>
</reference>
<dbReference type="PANTHER" id="PTHR10380">
    <property type="entry name" value="CUTICLE PROTEIN"/>
    <property type="match status" value="1"/>
</dbReference>
<dbReference type="PROSITE" id="PS00233">
    <property type="entry name" value="CHIT_BIND_RR_1"/>
    <property type="match status" value="1"/>
</dbReference>
<keyword evidence="1 2" id="KW-0193">Cuticle</keyword>
<evidence type="ECO:0000256" key="1">
    <source>
        <dbReference type="ARBA" id="ARBA00022460"/>
    </source>
</evidence>
<dbReference type="InterPro" id="IPR000618">
    <property type="entry name" value="Insect_cuticle"/>
</dbReference>